<dbReference type="VEuPathDB" id="FungiDB:BD410DRAFT_825529"/>
<proteinExistence type="predicted"/>
<feature type="compositionally biased region" description="Low complexity" evidence="1">
    <location>
        <begin position="134"/>
        <end position="159"/>
    </location>
</feature>
<protein>
    <submittedName>
        <fullName evidence="2">Uncharacterized protein</fullName>
    </submittedName>
</protein>
<name>A0A4Y7QJQ6_9AGAM</name>
<feature type="compositionally biased region" description="Basic residues" evidence="1">
    <location>
        <begin position="73"/>
        <end position="83"/>
    </location>
</feature>
<feature type="compositionally biased region" description="Polar residues" evidence="1">
    <location>
        <begin position="209"/>
        <end position="222"/>
    </location>
</feature>
<sequence length="222" mass="23824">MSFSDFEISDGEQNAHSSTTATTTTAATAQASNSKGIISGGKFGFGFSGKNSRARSSRTSDSDSASRENMLKKSPRKSVKHTSPRSVRVDRREESEESEGEGSRPSSESPSPLRFPQRAASNRREESEEDIRRPVSPSPMRRMARPRATAAAKAAPKLVPTAKSGCTSIIDLSSDSDDGDLAKTMAIRSLELARMRAKAKAAPNGISRARTSMSTLKVQTAR</sequence>
<accession>A0A4Y7QJQ6</accession>
<feature type="compositionally biased region" description="Low complexity" evidence="1">
    <location>
        <begin position="19"/>
        <end position="37"/>
    </location>
</feature>
<feature type="compositionally biased region" description="Gly residues" evidence="1">
    <location>
        <begin position="38"/>
        <end position="47"/>
    </location>
</feature>
<evidence type="ECO:0000313" key="2">
    <source>
        <dbReference type="EMBL" id="TDL27130.1"/>
    </source>
</evidence>
<feature type="compositionally biased region" description="Low complexity" evidence="1">
    <location>
        <begin position="103"/>
        <end position="112"/>
    </location>
</feature>
<feature type="region of interest" description="Disordered" evidence="1">
    <location>
        <begin position="1"/>
        <end position="159"/>
    </location>
</feature>
<feature type="compositionally biased region" description="Basic and acidic residues" evidence="1">
    <location>
        <begin position="58"/>
        <end position="71"/>
    </location>
</feature>
<reference evidence="2 3" key="1">
    <citation type="submission" date="2018-06" db="EMBL/GenBank/DDBJ databases">
        <title>A transcriptomic atlas of mushroom development highlights an independent origin of complex multicellularity.</title>
        <authorList>
            <consortium name="DOE Joint Genome Institute"/>
            <person name="Krizsan K."/>
            <person name="Almasi E."/>
            <person name="Merenyi Z."/>
            <person name="Sahu N."/>
            <person name="Viragh M."/>
            <person name="Koszo T."/>
            <person name="Mondo S."/>
            <person name="Kiss B."/>
            <person name="Balint B."/>
            <person name="Kues U."/>
            <person name="Barry K."/>
            <person name="Hegedus J.C."/>
            <person name="Henrissat B."/>
            <person name="Johnson J."/>
            <person name="Lipzen A."/>
            <person name="Ohm R."/>
            <person name="Nagy I."/>
            <person name="Pangilinan J."/>
            <person name="Yan J."/>
            <person name="Xiong Y."/>
            <person name="Grigoriev I.V."/>
            <person name="Hibbett D.S."/>
            <person name="Nagy L.G."/>
        </authorList>
    </citation>
    <scope>NUCLEOTIDE SEQUENCE [LARGE SCALE GENOMIC DNA]</scope>
    <source>
        <strain evidence="2 3">SZMC22713</strain>
    </source>
</reference>
<dbReference type="EMBL" id="ML170160">
    <property type="protein sequence ID" value="TDL27130.1"/>
    <property type="molecule type" value="Genomic_DNA"/>
</dbReference>
<evidence type="ECO:0000256" key="1">
    <source>
        <dbReference type="SAM" id="MobiDB-lite"/>
    </source>
</evidence>
<organism evidence="2 3">
    <name type="scientific">Rickenella mellea</name>
    <dbReference type="NCBI Taxonomy" id="50990"/>
    <lineage>
        <taxon>Eukaryota</taxon>
        <taxon>Fungi</taxon>
        <taxon>Dikarya</taxon>
        <taxon>Basidiomycota</taxon>
        <taxon>Agaricomycotina</taxon>
        <taxon>Agaricomycetes</taxon>
        <taxon>Hymenochaetales</taxon>
        <taxon>Rickenellaceae</taxon>
        <taxon>Rickenella</taxon>
    </lineage>
</organism>
<feature type="compositionally biased region" description="Basic and acidic residues" evidence="1">
    <location>
        <begin position="122"/>
        <end position="133"/>
    </location>
</feature>
<dbReference type="Proteomes" id="UP000294933">
    <property type="component" value="Unassembled WGS sequence"/>
</dbReference>
<dbReference type="AlphaFoldDB" id="A0A4Y7QJQ6"/>
<gene>
    <name evidence="2" type="ORF">BD410DRAFT_825529</name>
</gene>
<evidence type="ECO:0000313" key="3">
    <source>
        <dbReference type="Proteomes" id="UP000294933"/>
    </source>
</evidence>
<keyword evidence="3" id="KW-1185">Reference proteome</keyword>
<feature type="region of interest" description="Disordered" evidence="1">
    <location>
        <begin position="200"/>
        <end position="222"/>
    </location>
</feature>